<evidence type="ECO:0000313" key="3">
    <source>
        <dbReference type="EMBL" id="MFC4715488.1"/>
    </source>
</evidence>
<comment type="caution">
    <text evidence="3">The sequence shown here is derived from an EMBL/GenBank/DDBJ whole genome shotgun (WGS) entry which is preliminary data.</text>
</comment>
<dbReference type="NCBIfam" id="NF033564">
    <property type="entry name" value="transpos_ISAs1"/>
    <property type="match status" value="1"/>
</dbReference>
<organism evidence="3 4">
    <name type="scientific">Glutamicibacter bergerei</name>
    <dbReference type="NCBI Taxonomy" id="256702"/>
    <lineage>
        <taxon>Bacteria</taxon>
        <taxon>Bacillati</taxon>
        <taxon>Actinomycetota</taxon>
        <taxon>Actinomycetes</taxon>
        <taxon>Micrococcales</taxon>
        <taxon>Micrococcaceae</taxon>
        <taxon>Glutamicibacter</taxon>
    </lineage>
</organism>
<dbReference type="PANTHER" id="PTHR30298:SF0">
    <property type="entry name" value="PROTEIN YBFL-RELATED"/>
    <property type="match status" value="1"/>
</dbReference>
<proteinExistence type="predicted"/>
<reference evidence="4" key="1">
    <citation type="journal article" date="2019" name="Int. J. Syst. Evol. Microbiol.">
        <title>The Global Catalogue of Microorganisms (GCM) 10K type strain sequencing project: providing services to taxonomists for standard genome sequencing and annotation.</title>
        <authorList>
            <consortium name="The Broad Institute Genomics Platform"/>
            <consortium name="The Broad Institute Genome Sequencing Center for Infectious Disease"/>
            <person name="Wu L."/>
            <person name="Ma J."/>
        </authorList>
    </citation>
    <scope>NUCLEOTIDE SEQUENCE [LARGE SCALE GENOMIC DNA]</scope>
    <source>
        <strain evidence="4">CGMCC 1.12849</strain>
    </source>
</reference>
<gene>
    <name evidence="3" type="ORF">ACFO7V_04960</name>
</gene>
<dbReference type="Pfam" id="PF01609">
    <property type="entry name" value="DDE_Tnp_1"/>
    <property type="match status" value="1"/>
</dbReference>
<evidence type="ECO:0000259" key="2">
    <source>
        <dbReference type="Pfam" id="PF13808"/>
    </source>
</evidence>
<dbReference type="InterPro" id="IPR051698">
    <property type="entry name" value="Transposase_11-like"/>
</dbReference>
<dbReference type="InterPro" id="IPR047647">
    <property type="entry name" value="ISAs1_transpos"/>
</dbReference>
<dbReference type="RefSeq" id="WP_346058690.1">
    <property type="nucleotide sequence ID" value="NZ_BAAAVQ010000002.1"/>
</dbReference>
<sequence length="380" mass="41933">MPSSHLQAFIDEFSGEEPVTVDPGQVLAMLHQLPDPRARRGVRHRFAHLLVIMLCSVLAGSKTLVEMAEWATDTARQQLEPWGIGTPHATTLARIFQRQDADRLDELASLWAQADIAPIAIAVDGKEVRGAKNGGQPRVHLLSGIDQDSGAVLAQVSVSHKTNEITCFSTLMDRIENLSGVVVTADALHTQVCHANYLNERGAYFILTVKGNQPTHLAKLEAIPWKRVPVRDKTTGTANGREIIRIVKCATLAEGIGFPHAVQAVQITRKSRTVGTKKWFIETVHAVTSIPTHKGTPAQIGAWVRGHWSIENGLRWRRDVTWNEDKSQVRTGHAPRVMATLRNIAITILKQLGHNNVAKATRKIRNYPEQALELIGFNAP</sequence>
<dbReference type="PANTHER" id="PTHR30298">
    <property type="entry name" value="H REPEAT-ASSOCIATED PREDICTED TRANSPOSASE"/>
    <property type="match status" value="1"/>
</dbReference>
<evidence type="ECO:0000313" key="4">
    <source>
        <dbReference type="Proteomes" id="UP001595884"/>
    </source>
</evidence>
<keyword evidence="4" id="KW-1185">Reference proteome</keyword>
<dbReference type="Pfam" id="PF13808">
    <property type="entry name" value="DDE_Tnp_1_assoc"/>
    <property type="match status" value="1"/>
</dbReference>
<dbReference type="InterPro" id="IPR002559">
    <property type="entry name" value="Transposase_11"/>
</dbReference>
<accession>A0ABV9MLN8</accession>
<name>A0ABV9MLN8_9MICC</name>
<evidence type="ECO:0000259" key="1">
    <source>
        <dbReference type="Pfam" id="PF01609"/>
    </source>
</evidence>
<feature type="domain" description="H repeat-associated protein N-terminal" evidence="2">
    <location>
        <begin position="28"/>
        <end position="111"/>
    </location>
</feature>
<dbReference type="InterPro" id="IPR032806">
    <property type="entry name" value="YbfD_N"/>
</dbReference>
<dbReference type="Proteomes" id="UP001595884">
    <property type="component" value="Unassembled WGS sequence"/>
</dbReference>
<protein>
    <submittedName>
        <fullName evidence="3">ISAs1 family transposase</fullName>
    </submittedName>
</protein>
<feature type="domain" description="Transposase IS4-like" evidence="1">
    <location>
        <begin position="120"/>
        <end position="347"/>
    </location>
</feature>
<dbReference type="EMBL" id="JBHSHE010000018">
    <property type="protein sequence ID" value="MFC4715488.1"/>
    <property type="molecule type" value="Genomic_DNA"/>
</dbReference>